<dbReference type="PANTHER" id="PTHR35869:SF1">
    <property type="entry name" value="OUTER-MEMBRANE LIPOPROTEIN CARRIER PROTEIN"/>
    <property type="match status" value="1"/>
</dbReference>
<evidence type="ECO:0000256" key="1">
    <source>
        <dbReference type="ARBA" id="ARBA00022729"/>
    </source>
</evidence>
<reference evidence="3 4" key="1">
    <citation type="journal article" date="2013" name="Antonie Van Leeuwenhoek">
        <title>Dongia rigui sp. nov., isolated from freshwater of a large wetland in Korea.</title>
        <authorList>
            <person name="Baik K.S."/>
            <person name="Hwang Y.M."/>
            <person name="Choi J.S."/>
            <person name="Kwon J."/>
            <person name="Seong C.N."/>
        </authorList>
    </citation>
    <scope>NUCLEOTIDE SEQUENCE [LARGE SCALE GENOMIC DNA]</scope>
    <source>
        <strain evidence="3 4">04SU4-P</strain>
    </source>
</reference>
<comment type="caution">
    <text evidence="3">The sequence shown here is derived from an EMBL/GenBank/DDBJ whole genome shotgun (WGS) entry which is preliminary data.</text>
</comment>
<gene>
    <name evidence="3" type="ORF">SMD31_16230</name>
</gene>
<evidence type="ECO:0000313" key="3">
    <source>
        <dbReference type="EMBL" id="MDY0873488.1"/>
    </source>
</evidence>
<sequence length="215" mass="24121">MTDFTFSRRQLLTAAGAMALLGALGPLARPAFARAVPANLTPQDEADLKRIQDYLNGITTMRAKFQQYSEKGGIAFGTISLKRPGFIRIEYEPPSPMLIVSDSVSLHYYDPELDQINRVPVSSSPLWFLLRDDVELGGDVTVTAFKRSPAAFELTIRQTNDADEGKVILELGDKPMELRQWTVVDQKNEQVRVGLFEAQFGMDLDQQLFRVPKKK</sequence>
<proteinExistence type="predicted"/>
<protein>
    <submittedName>
        <fullName evidence="3">Outer membrane lipoprotein carrier protein LolA</fullName>
    </submittedName>
</protein>
<dbReference type="PROSITE" id="PS51318">
    <property type="entry name" value="TAT"/>
    <property type="match status" value="1"/>
</dbReference>
<dbReference type="RefSeq" id="WP_320501962.1">
    <property type="nucleotide sequence ID" value="NZ_JAXCLX010000003.1"/>
</dbReference>
<dbReference type="InterPro" id="IPR004564">
    <property type="entry name" value="OM_lipoprot_carrier_LolA-like"/>
</dbReference>
<keyword evidence="4" id="KW-1185">Reference proteome</keyword>
<dbReference type="Proteomes" id="UP001271769">
    <property type="component" value="Unassembled WGS sequence"/>
</dbReference>
<dbReference type="PANTHER" id="PTHR35869">
    <property type="entry name" value="OUTER-MEMBRANE LIPOPROTEIN CARRIER PROTEIN"/>
    <property type="match status" value="1"/>
</dbReference>
<name>A0ABU5E1M8_9PROT</name>
<organism evidence="3 4">
    <name type="scientific">Dongia rigui</name>
    <dbReference type="NCBI Taxonomy" id="940149"/>
    <lineage>
        <taxon>Bacteria</taxon>
        <taxon>Pseudomonadati</taxon>
        <taxon>Pseudomonadota</taxon>
        <taxon>Alphaproteobacteria</taxon>
        <taxon>Rhodospirillales</taxon>
        <taxon>Dongiaceae</taxon>
        <taxon>Dongia</taxon>
    </lineage>
</organism>
<dbReference type="InterPro" id="IPR006311">
    <property type="entry name" value="TAT_signal"/>
</dbReference>
<dbReference type="CDD" id="cd16325">
    <property type="entry name" value="LolA"/>
    <property type="match status" value="1"/>
</dbReference>
<dbReference type="Gene3D" id="2.50.20.10">
    <property type="entry name" value="Lipoprotein localisation LolA/LolB/LppX"/>
    <property type="match status" value="1"/>
</dbReference>
<evidence type="ECO:0000256" key="2">
    <source>
        <dbReference type="SAM" id="SignalP"/>
    </source>
</evidence>
<dbReference type="Pfam" id="PF03548">
    <property type="entry name" value="LolA"/>
    <property type="match status" value="1"/>
</dbReference>
<evidence type="ECO:0000313" key="4">
    <source>
        <dbReference type="Proteomes" id="UP001271769"/>
    </source>
</evidence>
<feature type="chain" id="PRO_5046315692" evidence="2">
    <location>
        <begin position="34"/>
        <end position="215"/>
    </location>
</feature>
<dbReference type="InterPro" id="IPR029046">
    <property type="entry name" value="LolA/LolB/LppX"/>
</dbReference>
<feature type="signal peptide" evidence="2">
    <location>
        <begin position="1"/>
        <end position="33"/>
    </location>
</feature>
<keyword evidence="1 2" id="KW-0732">Signal</keyword>
<dbReference type="SUPFAM" id="SSF89392">
    <property type="entry name" value="Prokaryotic lipoproteins and lipoprotein localization factors"/>
    <property type="match status" value="1"/>
</dbReference>
<keyword evidence="3" id="KW-0449">Lipoprotein</keyword>
<dbReference type="EMBL" id="JAXCLX010000003">
    <property type="protein sequence ID" value="MDY0873488.1"/>
    <property type="molecule type" value="Genomic_DNA"/>
</dbReference>
<accession>A0ABU5E1M8</accession>